<name>A0A6V0K7Z6_9DINO</name>
<dbReference type="GO" id="GO:0005248">
    <property type="term" value="F:voltage-gated sodium channel activity"/>
    <property type="evidence" value="ECO:0007669"/>
    <property type="project" value="TreeGrafter"/>
</dbReference>
<dbReference type="PANTHER" id="PTHR10037:SF62">
    <property type="entry name" value="SODIUM CHANNEL PROTEIN 60E"/>
    <property type="match status" value="1"/>
</dbReference>
<evidence type="ECO:0000313" key="9">
    <source>
        <dbReference type="EMBL" id="CAD9638566.1"/>
    </source>
</evidence>
<dbReference type="PROSITE" id="PS50222">
    <property type="entry name" value="EF_HAND_2"/>
    <property type="match status" value="1"/>
</dbReference>
<feature type="transmembrane region" description="Helical" evidence="7">
    <location>
        <begin position="376"/>
        <end position="407"/>
    </location>
</feature>
<feature type="transmembrane region" description="Helical" evidence="7">
    <location>
        <begin position="245"/>
        <end position="262"/>
    </location>
</feature>
<dbReference type="InterPro" id="IPR002048">
    <property type="entry name" value="EF_hand_dom"/>
</dbReference>
<feature type="transmembrane region" description="Helical" evidence="7">
    <location>
        <begin position="309"/>
        <end position="332"/>
    </location>
</feature>
<dbReference type="InterPro" id="IPR011992">
    <property type="entry name" value="EF-hand-dom_pair"/>
</dbReference>
<dbReference type="Gene3D" id="1.10.287.70">
    <property type="match status" value="1"/>
</dbReference>
<sequence>MSGGTSPVSPASTNGFAGYKKVPMVDLEDGPQRGPRTSSRNTKAAAMAAVDAAVEIMRETRTTSRSTRLLTRQALSEAGNSCSEGPLSSTNNIRSLHIDMGIEGATSPFRFVEAGWFQGLSAAVIMVNMILSIMELDKPELRAVFFWPDQVVLLFYVVELVCRALYFRRMMFCGPGAVAAWNALDVVVIAAGVCDQWVSIFLVHALPVRVMNAFHILQFLRIVRVLRIIRIVLEADMAWTEDPQFQTFMAGVIIVNALIMGCETDIEWGGWVYFEQVMLVFYVFELIVGLKRNGFFFFSPSNPDMSWNWLDFIIVMSSVVDSWLIALANLFLKAMSEGTSSHAAHIHLGQFIILMRMLRLMRILRLVKLVKSVRPLYMLVTGVLAAVQGVFWVLVLTVFVLYALGILATRLIGHKFMFPPGVDIDPSVVAPWETVPVSMFTLFRVMSGAASDDEAESIDALMKKLPQVKFMFVFFMVTSSWTLLSILTAVVSENMISTTGQQEEEFRLANAEKEREIKTESLMALFSDVDADKSGSIDIQELTAFVNDDDLCGQASRLVQVPKRDIKELVHIIHASNGDRVELSHFVGCLIDLPAPVTERGVLKLESQLTVLSKQVGDLKHHSTTPALMTSDSEDKQSASRQTDARLFEELAAMRELVLQQGRRVDDVLAVLGAQKDREDRLDLLQRSVDGLRHALAAVAQASGLPNMPAAARGPPEAPPDPGARRNATSSAVSTFVMDSRCEGRPWADTPQAGALVPFQGMKADVQAVKNNETKTCWNVFLATPEALQGSRAE</sequence>
<comment type="subcellular location">
    <subcellularLocation>
        <location evidence="1">Membrane</location>
        <topology evidence="1">Multi-pass membrane protein</topology>
    </subcellularLocation>
</comment>
<evidence type="ECO:0000256" key="5">
    <source>
        <dbReference type="ARBA" id="ARBA00023136"/>
    </source>
</evidence>
<proteinExistence type="predicted"/>
<evidence type="ECO:0000256" key="2">
    <source>
        <dbReference type="ARBA" id="ARBA00022692"/>
    </source>
</evidence>
<feature type="transmembrane region" description="Helical" evidence="7">
    <location>
        <begin position="146"/>
        <end position="166"/>
    </location>
</feature>
<feature type="transmembrane region" description="Helical" evidence="7">
    <location>
        <begin position="470"/>
        <end position="491"/>
    </location>
</feature>
<dbReference type="GO" id="GO:0005509">
    <property type="term" value="F:calcium ion binding"/>
    <property type="evidence" value="ECO:0007669"/>
    <property type="project" value="InterPro"/>
</dbReference>
<evidence type="ECO:0000256" key="1">
    <source>
        <dbReference type="ARBA" id="ARBA00004141"/>
    </source>
</evidence>
<feature type="region of interest" description="Disordered" evidence="6">
    <location>
        <begin position="620"/>
        <end position="643"/>
    </location>
</feature>
<reference evidence="9" key="1">
    <citation type="submission" date="2021-01" db="EMBL/GenBank/DDBJ databases">
        <authorList>
            <person name="Corre E."/>
            <person name="Pelletier E."/>
            <person name="Niang G."/>
            <person name="Scheremetjew M."/>
            <person name="Finn R."/>
            <person name="Kale V."/>
            <person name="Holt S."/>
            <person name="Cochrane G."/>
            <person name="Meng A."/>
            <person name="Brown T."/>
            <person name="Cohen L."/>
        </authorList>
    </citation>
    <scope>NUCLEOTIDE SEQUENCE</scope>
    <source>
        <strain evidence="9">RCC3387</strain>
    </source>
</reference>
<dbReference type="SUPFAM" id="SSF81324">
    <property type="entry name" value="Voltage-gated potassium channels"/>
    <property type="match status" value="2"/>
</dbReference>
<dbReference type="PROSITE" id="PS00018">
    <property type="entry name" value="EF_HAND_1"/>
    <property type="match status" value="1"/>
</dbReference>
<dbReference type="Gene3D" id="1.10.238.10">
    <property type="entry name" value="EF-hand"/>
    <property type="match status" value="1"/>
</dbReference>
<dbReference type="InterPro" id="IPR005821">
    <property type="entry name" value="Ion_trans_dom"/>
</dbReference>
<evidence type="ECO:0000256" key="7">
    <source>
        <dbReference type="SAM" id="Phobius"/>
    </source>
</evidence>
<feature type="compositionally biased region" description="Basic and acidic residues" evidence="6">
    <location>
        <begin position="633"/>
        <end position="643"/>
    </location>
</feature>
<feature type="domain" description="EF-hand" evidence="8">
    <location>
        <begin position="517"/>
        <end position="552"/>
    </location>
</feature>
<accession>A0A6V0K7Z6</accession>
<keyword evidence="3" id="KW-0106">Calcium</keyword>
<dbReference type="InterPro" id="IPR027359">
    <property type="entry name" value="Volt_channel_dom_sf"/>
</dbReference>
<evidence type="ECO:0000256" key="3">
    <source>
        <dbReference type="ARBA" id="ARBA00022837"/>
    </source>
</evidence>
<dbReference type="SUPFAM" id="SSF47473">
    <property type="entry name" value="EF-hand"/>
    <property type="match status" value="1"/>
</dbReference>
<dbReference type="GO" id="GO:0001518">
    <property type="term" value="C:voltage-gated sodium channel complex"/>
    <property type="evidence" value="ECO:0007669"/>
    <property type="project" value="TreeGrafter"/>
</dbReference>
<dbReference type="Pfam" id="PF00520">
    <property type="entry name" value="Ion_trans"/>
    <property type="match status" value="1"/>
</dbReference>
<dbReference type="InterPro" id="IPR043203">
    <property type="entry name" value="VGCC_Ca_Na"/>
</dbReference>
<gene>
    <name evidence="9" type="ORF">BRAN1462_LOCUS56388</name>
</gene>
<feature type="transmembrane region" description="Helical" evidence="7">
    <location>
        <begin position="344"/>
        <end position="364"/>
    </location>
</feature>
<organism evidence="9">
    <name type="scientific">Zooxanthella nutricula</name>
    <dbReference type="NCBI Taxonomy" id="1333877"/>
    <lineage>
        <taxon>Eukaryota</taxon>
        <taxon>Sar</taxon>
        <taxon>Alveolata</taxon>
        <taxon>Dinophyceae</taxon>
        <taxon>Peridiniales</taxon>
        <taxon>Peridiniales incertae sedis</taxon>
        <taxon>Zooxanthella</taxon>
    </lineage>
</organism>
<evidence type="ECO:0000259" key="8">
    <source>
        <dbReference type="PROSITE" id="PS50222"/>
    </source>
</evidence>
<evidence type="ECO:0000256" key="4">
    <source>
        <dbReference type="ARBA" id="ARBA00022989"/>
    </source>
</evidence>
<feature type="transmembrane region" description="Helical" evidence="7">
    <location>
        <begin position="271"/>
        <end position="289"/>
    </location>
</feature>
<feature type="region of interest" description="Disordered" evidence="6">
    <location>
        <begin position="706"/>
        <end position="731"/>
    </location>
</feature>
<protein>
    <recommendedName>
        <fullName evidence="8">EF-hand domain-containing protein</fullName>
    </recommendedName>
</protein>
<keyword evidence="4 7" id="KW-1133">Transmembrane helix</keyword>
<feature type="transmembrane region" description="Helical" evidence="7">
    <location>
        <begin position="186"/>
        <end position="206"/>
    </location>
</feature>
<dbReference type="Gene3D" id="1.20.120.350">
    <property type="entry name" value="Voltage-gated potassium channels. Chain C"/>
    <property type="match status" value="2"/>
</dbReference>
<dbReference type="InterPro" id="IPR018247">
    <property type="entry name" value="EF_Hand_1_Ca_BS"/>
</dbReference>
<keyword evidence="2 7" id="KW-0812">Transmembrane</keyword>
<feature type="transmembrane region" description="Helical" evidence="7">
    <location>
        <begin position="116"/>
        <end position="134"/>
    </location>
</feature>
<keyword evidence="5 7" id="KW-0472">Membrane</keyword>
<evidence type="ECO:0000256" key="6">
    <source>
        <dbReference type="SAM" id="MobiDB-lite"/>
    </source>
</evidence>
<dbReference type="EMBL" id="HBGW01088943">
    <property type="protein sequence ID" value="CAD9638566.1"/>
    <property type="molecule type" value="Transcribed_RNA"/>
</dbReference>
<dbReference type="AlphaFoldDB" id="A0A6V0K7Z6"/>
<dbReference type="PANTHER" id="PTHR10037">
    <property type="entry name" value="VOLTAGE-GATED CATION CHANNEL CALCIUM AND SODIUM"/>
    <property type="match status" value="1"/>
</dbReference>